<feature type="transmembrane region" description="Helical" evidence="1">
    <location>
        <begin position="74"/>
        <end position="99"/>
    </location>
</feature>
<keyword evidence="1" id="KW-1133">Transmembrane helix</keyword>
<evidence type="ECO:0000313" key="2">
    <source>
        <dbReference type="Proteomes" id="UP000050640"/>
    </source>
</evidence>
<dbReference type="WBParaSite" id="EEL_0000257301-mRNA-1">
    <property type="protein sequence ID" value="EEL_0000257301-mRNA-1"/>
    <property type="gene ID" value="EEL_0000257301"/>
</dbReference>
<proteinExistence type="predicted"/>
<keyword evidence="1" id="KW-0472">Membrane</keyword>
<name>A0A0R3RM63_9BILA</name>
<dbReference type="Proteomes" id="UP000050640">
    <property type="component" value="Unplaced"/>
</dbReference>
<dbReference type="AlphaFoldDB" id="A0A0R3RM63"/>
<accession>A0A0R3RM63</accession>
<keyword evidence="1" id="KW-0812">Transmembrane</keyword>
<keyword evidence="2" id="KW-1185">Reference proteome</keyword>
<protein>
    <submittedName>
        <fullName evidence="3">G_PROTEIN_RECEP_F2_4 domain-containing protein</fullName>
    </submittedName>
</protein>
<reference evidence="3" key="1">
    <citation type="submission" date="2017-02" db="UniProtKB">
        <authorList>
            <consortium name="WormBaseParasite"/>
        </authorList>
    </citation>
    <scope>IDENTIFICATION</scope>
</reference>
<evidence type="ECO:0000256" key="1">
    <source>
        <dbReference type="SAM" id="Phobius"/>
    </source>
</evidence>
<sequence length="108" mass="12633">MFGARIEGPYSFHVCKGACANDEDPVKSDNEIQCSGFNHRQGLPQYSQHCQLYQADQLQHGESFFEADDRYSFYWEYCVQCKLIFCLFLSHVITIFYVIRKRKGTKNS</sequence>
<evidence type="ECO:0000313" key="3">
    <source>
        <dbReference type="WBParaSite" id="EEL_0000257301-mRNA-1"/>
    </source>
</evidence>
<organism evidence="2 3">
    <name type="scientific">Elaeophora elaphi</name>
    <dbReference type="NCBI Taxonomy" id="1147741"/>
    <lineage>
        <taxon>Eukaryota</taxon>
        <taxon>Metazoa</taxon>
        <taxon>Ecdysozoa</taxon>
        <taxon>Nematoda</taxon>
        <taxon>Chromadorea</taxon>
        <taxon>Rhabditida</taxon>
        <taxon>Spirurina</taxon>
        <taxon>Spiruromorpha</taxon>
        <taxon>Filarioidea</taxon>
        <taxon>Onchocercidae</taxon>
        <taxon>Elaeophora</taxon>
    </lineage>
</organism>